<name>A0A9D1LP46_9FIRM</name>
<dbReference type="EMBL" id="DVMV01000034">
    <property type="protein sequence ID" value="HIU45490.1"/>
    <property type="molecule type" value="Genomic_DNA"/>
</dbReference>
<feature type="transmembrane region" description="Helical" evidence="1">
    <location>
        <begin position="50"/>
        <end position="76"/>
    </location>
</feature>
<dbReference type="Proteomes" id="UP000824070">
    <property type="component" value="Unassembled WGS sequence"/>
</dbReference>
<keyword evidence="1" id="KW-1133">Transmembrane helix</keyword>
<feature type="transmembrane region" description="Helical" evidence="1">
    <location>
        <begin position="83"/>
        <end position="106"/>
    </location>
</feature>
<comment type="caution">
    <text evidence="2">The sequence shown here is derived from an EMBL/GenBank/DDBJ whole genome shotgun (WGS) entry which is preliminary data.</text>
</comment>
<dbReference type="AlphaFoldDB" id="A0A9D1LP46"/>
<sequence>MGILLGLSLTQLLELPFFLLLKRKSASELIGWALLNVFTNVTMNLLYSYAFHYSGTFLLLAELLVFMIEPSALFLLDGRSAEGIFAGVMGNAASLTIGMLLSSLLARANADMMVVLIVVMAALLIEAAGLAAFLLLKKRG</sequence>
<keyword evidence="1" id="KW-0472">Membrane</keyword>
<evidence type="ECO:0000313" key="3">
    <source>
        <dbReference type="Proteomes" id="UP000824070"/>
    </source>
</evidence>
<gene>
    <name evidence="2" type="ORF">IAC52_04250</name>
</gene>
<evidence type="ECO:0000313" key="2">
    <source>
        <dbReference type="EMBL" id="HIU45490.1"/>
    </source>
</evidence>
<keyword evidence="1" id="KW-0812">Transmembrane</keyword>
<accession>A0A9D1LP46</accession>
<proteinExistence type="predicted"/>
<reference evidence="2" key="1">
    <citation type="submission" date="2020-10" db="EMBL/GenBank/DDBJ databases">
        <authorList>
            <person name="Gilroy R."/>
        </authorList>
    </citation>
    <scope>NUCLEOTIDE SEQUENCE</scope>
    <source>
        <strain evidence="2">ChiGjej1B1-22543</strain>
    </source>
</reference>
<reference evidence="2" key="2">
    <citation type="journal article" date="2021" name="PeerJ">
        <title>Extensive microbial diversity within the chicken gut microbiome revealed by metagenomics and culture.</title>
        <authorList>
            <person name="Gilroy R."/>
            <person name="Ravi A."/>
            <person name="Getino M."/>
            <person name="Pursley I."/>
            <person name="Horton D.L."/>
            <person name="Alikhan N.F."/>
            <person name="Baker D."/>
            <person name="Gharbi K."/>
            <person name="Hall N."/>
            <person name="Watson M."/>
            <person name="Adriaenssens E.M."/>
            <person name="Foster-Nyarko E."/>
            <person name="Jarju S."/>
            <person name="Secka A."/>
            <person name="Antonio M."/>
            <person name="Oren A."/>
            <person name="Chaudhuri R.R."/>
            <person name="La Ragione R."/>
            <person name="Hildebrand F."/>
            <person name="Pallen M.J."/>
        </authorList>
    </citation>
    <scope>NUCLEOTIDE SEQUENCE</scope>
    <source>
        <strain evidence="2">ChiGjej1B1-22543</strain>
    </source>
</reference>
<feature type="transmembrane region" description="Helical" evidence="1">
    <location>
        <begin position="112"/>
        <end position="136"/>
    </location>
</feature>
<evidence type="ECO:0000256" key="1">
    <source>
        <dbReference type="SAM" id="Phobius"/>
    </source>
</evidence>
<organism evidence="2 3">
    <name type="scientific">Candidatus Alloenteromonas pullicola</name>
    <dbReference type="NCBI Taxonomy" id="2840784"/>
    <lineage>
        <taxon>Bacteria</taxon>
        <taxon>Bacillati</taxon>
        <taxon>Bacillota</taxon>
        <taxon>Bacillota incertae sedis</taxon>
        <taxon>Candidatus Alloenteromonas</taxon>
    </lineage>
</organism>
<protein>
    <submittedName>
        <fullName evidence="2">Uncharacterized protein</fullName>
    </submittedName>
</protein>